<sequence length="196" mass="22737">MQVEARLEPVIVRRKITVKEYDQMYEAGIFQPDERLELINGEIVKMPPMNAPHMSYVIRLSRFFTEKLSRRAIVATQLPIVIDNDSEPEPDISILHWRKDDYFSGKPTAREVYLLIEVASASLVYDREVKLPLYARARIPEVWILKVQDQQLEVYRHPKDGSYAEQRLLQPSDKIAPLAFPDIEITLSDVFITPDA</sequence>
<evidence type="ECO:0000313" key="3">
    <source>
        <dbReference type="Proteomes" id="UP000266389"/>
    </source>
</evidence>
<dbReference type="Gene3D" id="3.90.1570.10">
    <property type="entry name" value="tt1808, chain A"/>
    <property type="match status" value="1"/>
</dbReference>
<dbReference type="InterPro" id="IPR008538">
    <property type="entry name" value="Uma2"/>
</dbReference>
<dbReference type="AlphaFoldDB" id="A0A395M398"/>
<dbReference type="PANTHER" id="PTHR35400:SF1">
    <property type="entry name" value="SLR1083 PROTEIN"/>
    <property type="match status" value="1"/>
</dbReference>
<dbReference type="EMBL" id="PHFL01000007">
    <property type="protein sequence ID" value="RFM25220.1"/>
    <property type="molecule type" value="Genomic_DNA"/>
</dbReference>
<reference evidence="2 3" key="1">
    <citation type="journal article" date="2011" name="ISME J.">
        <title>Community ecology of hot spring cyanobacterial mats: predominant populations and their functional potential.</title>
        <authorList>
            <person name="Klatt C.G."/>
            <person name="Wood J.M."/>
            <person name="Rusch D.B."/>
            <person name="Bateson M.M."/>
            <person name="Hamamura N."/>
            <person name="Heidelberg J.F."/>
            <person name="Grossman A.R."/>
            <person name="Bhaya D."/>
            <person name="Cohan F.M."/>
            <person name="Kuhl M."/>
            <person name="Bryant D.A."/>
            <person name="Ward D.M."/>
        </authorList>
    </citation>
    <scope>NUCLEOTIDE SEQUENCE [LARGE SCALE GENOMIC DNA]</scope>
    <source>
        <strain evidence="2">OS</strain>
    </source>
</reference>
<evidence type="ECO:0000313" key="2">
    <source>
        <dbReference type="EMBL" id="RFM25220.1"/>
    </source>
</evidence>
<dbReference type="PANTHER" id="PTHR35400">
    <property type="entry name" value="SLR1083 PROTEIN"/>
    <property type="match status" value="1"/>
</dbReference>
<proteinExistence type="predicted"/>
<dbReference type="InterPro" id="IPR012296">
    <property type="entry name" value="Nuclease_put_TT1808"/>
</dbReference>
<protein>
    <submittedName>
        <fullName evidence="2">Uma2 family endonuclease</fullName>
    </submittedName>
</protein>
<dbReference type="GO" id="GO:0004519">
    <property type="term" value="F:endonuclease activity"/>
    <property type="evidence" value="ECO:0007669"/>
    <property type="project" value="UniProtKB-KW"/>
</dbReference>
<keyword evidence="2" id="KW-0540">Nuclease</keyword>
<gene>
    <name evidence="2" type="ORF">D0433_00935</name>
</gene>
<organism evidence="2 3">
    <name type="scientific">Candidatus Thermochlorobacter aerophilus</name>
    <dbReference type="NCBI Taxonomy" id="1868324"/>
    <lineage>
        <taxon>Bacteria</taxon>
        <taxon>Pseudomonadati</taxon>
        <taxon>Chlorobiota</taxon>
        <taxon>Chlorobiia</taxon>
        <taxon>Chlorobiales</taxon>
        <taxon>Candidatus Thermochlorobacteriaceae</taxon>
        <taxon>Candidatus Thermochlorobacter</taxon>
    </lineage>
</organism>
<keyword evidence="2" id="KW-0255">Endonuclease</keyword>
<feature type="domain" description="Putative restriction endonuclease" evidence="1">
    <location>
        <begin position="19"/>
        <end position="187"/>
    </location>
</feature>
<comment type="caution">
    <text evidence="2">The sequence shown here is derived from an EMBL/GenBank/DDBJ whole genome shotgun (WGS) entry which is preliminary data.</text>
</comment>
<dbReference type="Proteomes" id="UP000266389">
    <property type="component" value="Unassembled WGS sequence"/>
</dbReference>
<dbReference type="CDD" id="cd06260">
    <property type="entry name" value="DUF820-like"/>
    <property type="match status" value="1"/>
</dbReference>
<keyword evidence="2" id="KW-0378">Hydrolase</keyword>
<dbReference type="Pfam" id="PF05685">
    <property type="entry name" value="Uma2"/>
    <property type="match status" value="1"/>
</dbReference>
<accession>A0A395M398</accession>
<dbReference type="InterPro" id="IPR011335">
    <property type="entry name" value="Restrct_endonuc-II-like"/>
</dbReference>
<dbReference type="SUPFAM" id="SSF52980">
    <property type="entry name" value="Restriction endonuclease-like"/>
    <property type="match status" value="1"/>
</dbReference>
<evidence type="ECO:0000259" key="1">
    <source>
        <dbReference type="Pfam" id="PF05685"/>
    </source>
</evidence>
<name>A0A395M398_9BACT</name>